<dbReference type="RefSeq" id="WP_093174473.1">
    <property type="nucleotide sequence ID" value="NZ_FNCN01000037.1"/>
</dbReference>
<dbReference type="STRING" id="504805.SAMN05421505_13733"/>
<accession>A0A1G8IHT2</accession>
<dbReference type="InterPro" id="IPR007410">
    <property type="entry name" value="LpqE-like"/>
</dbReference>
<keyword evidence="3" id="KW-1185">Reference proteome</keyword>
<dbReference type="Proteomes" id="UP000198923">
    <property type="component" value="Unassembled WGS sequence"/>
</dbReference>
<dbReference type="Pfam" id="PF04314">
    <property type="entry name" value="PCuAC"/>
    <property type="match status" value="1"/>
</dbReference>
<reference evidence="2 3" key="1">
    <citation type="submission" date="2016-10" db="EMBL/GenBank/DDBJ databases">
        <authorList>
            <person name="de Groot N.N."/>
        </authorList>
    </citation>
    <scope>NUCLEOTIDE SEQUENCE [LARGE SCALE GENOMIC DNA]</scope>
    <source>
        <strain evidence="2 3">CPCC 201354</strain>
    </source>
</reference>
<feature type="signal peptide" evidence="1">
    <location>
        <begin position="1"/>
        <end position="18"/>
    </location>
</feature>
<evidence type="ECO:0000313" key="3">
    <source>
        <dbReference type="Proteomes" id="UP000198923"/>
    </source>
</evidence>
<organism evidence="2 3">
    <name type="scientific">Sinosporangium album</name>
    <dbReference type="NCBI Taxonomy" id="504805"/>
    <lineage>
        <taxon>Bacteria</taxon>
        <taxon>Bacillati</taxon>
        <taxon>Actinomycetota</taxon>
        <taxon>Actinomycetes</taxon>
        <taxon>Streptosporangiales</taxon>
        <taxon>Streptosporangiaceae</taxon>
        <taxon>Sinosporangium</taxon>
    </lineage>
</organism>
<protein>
    <submittedName>
        <fullName evidence="2">Copper(I)-binding protein</fullName>
    </submittedName>
</protein>
<proteinExistence type="predicted"/>
<keyword evidence="1" id="KW-0732">Signal</keyword>
<name>A0A1G8IHT2_9ACTN</name>
<dbReference type="SUPFAM" id="SSF110087">
    <property type="entry name" value="DR1885-like metal-binding protein"/>
    <property type="match status" value="1"/>
</dbReference>
<dbReference type="OrthoDB" id="3540747at2"/>
<dbReference type="AlphaFoldDB" id="A0A1G8IHT2"/>
<evidence type="ECO:0000313" key="2">
    <source>
        <dbReference type="EMBL" id="SDI18453.1"/>
    </source>
</evidence>
<sequence length="167" mass="17097">MMITVCIQRLLWCVALVAASGAGGCGSPPWSPGEQPLSPEGALAAKDGLRLQDVSVLGPAPTETVQVGASLPLYFSMTNEGGQPDSLVGVSAPGVARSVAMSRSPVAVPPGRSVWMGGNVKVTLTGLLKPLQVGQVVTVIMHFQRAGEIVVGDVPVQPASYATTLPR</sequence>
<dbReference type="InterPro" id="IPR036182">
    <property type="entry name" value="PCuAC_sf"/>
</dbReference>
<evidence type="ECO:0000256" key="1">
    <source>
        <dbReference type="SAM" id="SignalP"/>
    </source>
</evidence>
<feature type="chain" id="PRO_5039192063" evidence="1">
    <location>
        <begin position="19"/>
        <end position="167"/>
    </location>
</feature>
<gene>
    <name evidence="2" type="ORF">SAMN05421505_13733</name>
</gene>
<dbReference type="EMBL" id="FNCN01000037">
    <property type="protein sequence ID" value="SDI18453.1"/>
    <property type="molecule type" value="Genomic_DNA"/>
</dbReference>
<dbReference type="Gene3D" id="2.60.40.1890">
    <property type="entry name" value="PCu(A)C copper chaperone"/>
    <property type="match status" value="1"/>
</dbReference>